<sequence length="119" mass="12381">MDSEDFNATDSAQPEAWEYVEMTTPELADAIREGAVIYAEPTHDLRFEVSLAGVVQVVIAAISTEAATQLRHALCASLGGTAAAAVRTAVAIPLDEAVDRAQAALLLRAMDALAIVTGG</sequence>
<dbReference type="AlphaFoldDB" id="A0A1H8B4M1"/>
<reference evidence="2" key="1">
    <citation type="submission" date="2016-10" db="EMBL/GenBank/DDBJ databases">
        <authorList>
            <person name="Varghese N."/>
        </authorList>
    </citation>
    <scope>NUCLEOTIDE SEQUENCE [LARGE SCALE GENOMIC DNA]</scope>
    <source>
        <strain evidence="2">DSM 45096 / BCRC 16803 / CGMCC 4.1857 / CIP 109030 / JCM 12277 / KCTC 19219 / NBRC 100920 / 33214</strain>
    </source>
</reference>
<proteinExistence type="predicted"/>
<evidence type="ECO:0000313" key="2">
    <source>
        <dbReference type="Proteomes" id="UP000183015"/>
    </source>
</evidence>
<gene>
    <name evidence="1" type="ORF">SAMN05414137_1577</name>
</gene>
<accession>A0A1H8B4M1</accession>
<dbReference type="STRING" id="235985.SAMN05414137_1577"/>
<name>A0A1H8B4M1_STRJI</name>
<dbReference type="EMBL" id="FOAZ01000057">
    <property type="protein sequence ID" value="SEM77693.1"/>
    <property type="molecule type" value="Genomic_DNA"/>
</dbReference>
<evidence type="ECO:0000313" key="1">
    <source>
        <dbReference type="EMBL" id="SEM77693.1"/>
    </source>
</evidence>
<dbReference type="OrthoDB" id="9969975at2"/>
<protein>
    <submittedName>
        <fullName evidence="1">Uncharacterized protein</fullName>
    </submittedName>
</protein>
<organism evidence="1 2">
    <name type="scientific">Streptacidiphilus jiangxiensis</name>
    <dbReference type="NCBI Taxonomy" id="235985"/>
    <lineage>
        <taxon>Bacteria</taxon>
        <taxon>Bacillati</taxon>
        <taxon>Actinomycetota</taxon>
        <taxon>Actinomycetes</taxon>
        <taxon>Kitasatosporales</taxon>
        <taxon>Streptomycetaceae</taxon>
        <taxon>Streptacidiphilus</taxon>
    </lineage>
</organism>
<dbReference type="RefSeq" id="WP_042449473.1">
    <property type="nucleotide sequence ID" value="NZ_BBPN01000016.1"/>
</dbReference>
<dbReference type="Proteomes" id="UP000183015">
    <property type="component" value="Unassembled WGS sequence"/>
</dbReference>
<keyword evidence="2" id="KW-1185">Reference proteome</keyword>